<evidence type="ECO:0000313" key="1">
    <source>
        <dbReference type="EMBL" id="CAG8624828.1"/>
    </source>
</evidence>
<keyword evidence="2" id="KW-1185">Reference proteome</keyword>
<gene>
    <name evidence="1" type="ORF">RPERSI_LOCUS6863</name>
</gene>
<reference evidence="1" key="1">
    <citation type="submission" date="2021-06" db="EMBL/GenBank/DDBJ databases">
        <authorList>
            <person name="Kallberg Y."/>
            <person name="Tangrot J."/>
            <person name="Rosling A."/>
        </authorList>
    </citation>
    <scope>NUCLEOTIDE SEQUENCE</scope>
    <source>
        <strain evidence="1">MA461A</strain>
    </source>
</reference>
<feature type="non-terminal residue" evidence="1">
    <location>
        <position position="135"/>
    </location>
</feature>
<accession>A0ACA9N0W2</accession>
<protein>
    <submittedName>
        <fullName evidence="1">20546_t:CDS:1</fullName>
    </submittedName>
</protein>
<name>A0ACA9N0W2_9GLOM</name>
<dbReference type="EMBL" id="CAJVQC010011185">
    <property type="protein sequence ID" value="CAG8624828.1"/>
    <property type="molecule type" value="Genomic_DNA"/>
</dbReference>
<evidence type="ECO:0000313" key="2">
    <source>
        <dbReference type="Proteomes" id="UP000789920"/>
    </source>
</evidence>
<proteinExistence type="predicted"/>
<comment type="caution">
    <text evidence="1">The sequence shown here is derived from an EMBL/GenBank/DDBJ whole genome shotgun (WGS) entry which is preliminary data.</text>
</comment>
<organism evidence="1 2">
    <name type="scientific">Racocetra persica</name>
    <dbReference type="NCBI Taxonomy" id="160502"/>
    <lineage>
        <taxon>Eukaryota</taxon>
        <taxon>Fungi</taxon>
        <taxon>Fungi incertae sedis</taxon>
        <taxon>Mucoromycota</taxon>
        <taxon>Glomeromycotina</taxon>
        <taxon>Glomeromycetes</taxon>
        <taxon>Diversisporales</taxon>
        <taxon>Gigasporaceae</taxon>
        <taxon>Racocetra</taxon>
    </lineage>
</organism>
<dbReference type="Proteomes" id="UP000789920">
    <property type="component" value="Unassembled WGS sequence"/>
</dbReference>
<sequence length="135" mass="15054">MEILDQANPLGTVFNLPFTDPKKAFQSTKISPLMGETFVLSLLSIQMEGIEDTATQQVKSNLKYAKCSKDLSSYLPPIGFLRFSPQLQGLSKLLIYLTCKHIIHYNCIDNPQKLCSICPPTDIETDDSVIVTITQ</sequence>